<dbReference type="AlphaFoldDB" id="A0A7X4RVC3"/>
<dbReference type="PANTHER" id="PTHR13887:SF41">
    <property type="entry name" value="THIOREDOXIN SUPERFAMILY PROTEIN"/>
    <property type="match status" value="1"/>
</dbReference>
<dbReference type="EMBL" id="WEKT01000021">
    <property type="protein sequence ID" value="MZI93999.1"/>
    <property type="molecule type" value="Genomic_DNA"/>
</dbReference>
<dbReference type="SUPFAM" id="SSF52833">
    <property type="entry name" value="Thioredoxin-like"/>
    <property type="match status" value="1"/>
</dbReference>
<reference evidence="2 3" key="1">
    <citation type="submission" date="2019-10" db="EMBL/GenBank/DDBJ databases">
        <title>Vibrio sp. nov. isolated from a shrimp pond.</title>
        <authorList>
            <person name="Gomez-Gil B."/>
            <person name="Enciso-Ibarra J."/>
            <person name="Enciso-Ibarra K."/>
            <person name="Bolan-Mejia C."/>
        </authorList>
    </citation>
    <scope>NUCLEOTIDE SEQUENCE [LARGE SCALE GENOMIC DNA]</scope>
    <source>
        <strain evidence="2 3">CAIM 722</strain>
    </source>
</reference>
<evidence type="ECO:0000313" key="3">
    <source>
        <dbReference type="Proteomes" id="UP000462621"/>
    </source>
</evidence>
<evidence type="ECO:0000313" key="2">
    <source>
        <dbReference type="EMBL" id="MZI93999.1"/>
    </source>
</evidence>
<dbReference type="PANTHER" id="PTHR13887">
    <property type="entry name" value="GLUTATHIONE S-TRANSFERASE KAPPA"/>
    <property type="match status" value="1"/>
</dbReference>
<evidence type="ECO:0000259" key="1">
    <source>
        <dbReference type="Pfam" id="PF01323"/>
    </source>
</evidence>
<dbReference type="Gene3D" id="3.40.30.10">
    <property type="entry name" value="Glutaredoxin"/>
    <property type="match status" value="1"/>
</dbReference>
<organism evidence="2 3">
    <name type="scientific">Vibrio eleionomae</name>
    <dbReference type="NCBI Taxonomy" id="2653505"/>
    <lineage>
        <taxon>Bacteria</taxon>
        <taxon>Pseudomonadati</taxon>
        <taxon>Pseudomonadota</taxon>
        <taxon>Gammaproteobacteria</taxon>
        <taxon>Vibrionales</taxon>
        <taxon>Vibrionaceae</taxon>
        <taxon>Vibrio</taxon>
    </lineage>
</organism>
<keyword evidence="3" id="KW-1185">Reference proteome</keyword>
<dbReference type="InterPro" id="IPR001853">
    <property type="entry name" value="DSBA-like_thioredoxin_dom"/>
</dbReference>
<dbReference type="CDD" id="cd03024">
    <property type="entry name" value="DsbA_FrnE"/>
    <property type="match status" value="1"/>
</dbReference>
<protein>
    <submittedName>
        <fullName evidence="2">Thioredoxin domain-containing protein</fullName>
    </submittedName>
</protein>
<proteinExistence type="predicted"/>
<name>A0A7X4RVC3_9VIBR</name>
<dbReference type="GO" id="GO:0016491">
    <property type="term" value="F:oxidoreductase activity"/>
    <property type="evidence" value="ECO:0007669"/>
    <property type="project" value="InterPro"/>
</dbReference>
<dbReference type="Proteomes" id="UP000462621">
    <property type="component" value="Unassembled WGS sequence"/>
</dbReference>
<sequence length="220" mass="25462">MRSLRIDIVADFVCPWSFIAYVRLKHVISQLDSDITVELFWHPYELNPTMNLKGENLREHLMRKYKMSATQVEQTLNKVIETGKMSGLELSFPESMSIYNTRHAHQLLQWSLLQHKQTDMALALFEAYFKHHRALDDHQVLIALAKELGLEQDICSQVINKPSWSNTVAQIEQQWLQAGISSVPTLIVDQHHLISGAQSEESLYQQLRQITTLPPKKHTH</sequence>
<dbReference type="InterPro" id="IPR036249">
    <property type="entry name" value="Thioredoxin-like_sf"/>
</dbReference>
<feature type="domain" description="DSBA-like thioredoxin" evidence="1">
    <location>
        <begin position="6"/>
        <end position="207"/>
    </location>
</feature>
<dbReference type="Pfam" id="PF01323">
    <property type="entry name" value="DSBA"/>
    <property type="match status" value="1"/>
</dbReference>
<comment type="caution">
    <text evidence="2">The sequence shown here is derived from an EMBL/GenBank/DDBJ whole genome shotgun (WGS) entry which is preliminary data.</text>
</comment>
<dbReference type="RefSeq" id="WP_161155984.1">
    <property type="nucleotide sequence ID" value="NZ_WEKT01000021.1"/>
</dbReference>
<gene>
    <name evidence="2" type="ORF">F9817_12425</name>
</gene>
<accession>A0A7X4RVC3</accession>